<dbReference type="GO" id="GO:0004417">
    <property type="term" value="F:hydroxyethylthiazole kinase activity"/>
    <property type="evidence" value="ECO:0007669"/>
    <property type="project" value="UniProtKB-EC"/>
</dbReference>
<sequence length="281" mass="29065">MNHSSLRDSAAEALRRTRAANPLIHTITNFVTVNDCANIILAAGGSPTMAHDPREVEEIAAVSQAVVLNMGAIEDLDAMILAGREAGRRGIPVVLDPVAAGASRLRRESCVKLLEQVPLTIVRGNASEIKALAVGSSSTRGVDAGGADIITEKTLPAAVQMAGDLSRRLNAVIAISGVIDVVALDGRAVWLRNGCAEMSRITGSGCMLTALLGAVAGANRGRPFEAAVAAVGMMGFAGELAQQRMRELGGGTATFRACLIDAVSMMTPDQLKGGLQIEGNE</sequence>
<keyword evidence="9 11" id="KW-0460">Magnesium</keyword>
<comment type="function">
    <text evidence="11">Catalyzes the phosphorylation of the hydroxyl group of 4-methyl-5-beta-hydroxyethylthiazole (THZ).</text>
</comment>
<evidence type="ECO:0000256" key="8">
    <source>
        <dbReference type="ARBA" id="ARBA00022840"/>
    </source>
</evidence>
<dbReference type="PIRSF" id="PIRSF000513">
    <property type="entry name" value="Thz_kinase"/>
    <property type="match status" value="1"/>
</dbReference>
<evidence type="ECO:0000313" key="12">
    <source>
        <dbReference type="EMBL" id="MBC8575025.1"/>
    </source>
</evidence>
<dbReference type="Pfam" id="PF02110">
    <property type="entry name" value="HK"/>
    <property type="match status" value="1"/>
</dbReference>
<protein>
    <recommendedName>
        <fullName evidence="11">Hydroxyethylthiazole kinase</fullName>
        <ecNumber evidence="11">2.7.1.50</ecNumber>
    </recommendedName>
    <alternativeName>
        <fullName evidence="11">4-methyl-5-beta-hydroxyethylthiazole kinase</fullName>
        <shortName evidence="11">TH kinase</shortName>
        <shortName evidence="11">Thz kinase</shortName>
    </alternativeName>
</protein>
<comment type="caution">
    <text evidence="12">The sequence shown here is derived from an EMBL/GenBank/DDBJ whole genome shotgun (WGS) entry which is preliminary data.</text>
</comment>
<evidence type="ECO:0000256" key="11">
    <source>
        <dbReference type="HAMAP-Rule" id="MF_00228"/>
    </source>
</evidence>
<keyword evidence="13" id="KW-1185">Reference proteome</keyword>
<evidence type="ECO:0000256" key="5">
    <source>
        <dbReference type="ARBA" id="ARBA00022723"/>
    </source>
</evidence>
<evidence type="ECO:0000256" key="1">
    <source>
        <dbReference type="ARBA" id="ARBA00001771"/>
    </source>
</evidence>
<dbReference type="HAMAP" id="MF_00228">
    <property type="entry name" value="Thz_kinase"/>
    <property type="match status" value="1"/>
</dbReference>
<comment type="catalytic activity">
    <reaction evidence="1 11">
        <text>5-(2-hydroxyethyl)-4-methylthiazole + ATP = 4-methyl-5-(2-phosphooxyethyl)-thiazole + ADP + H(+)</text>
        <dbReference type="Rhea" id="RHEA:24212"/>
        <dbReference type="ChEBI" id="CHEBI:15378"/>
        <dbReference type="ChEBI" id="CHEBI:17957"/>
        <dbReference type="ChEBI" id="CHEBI:30616"/>
        <dbReference type="ChEBI" id="CHEBI:58296"/>
        <dbReference type="ChEBI" id="CHEBI:456216"/>
        <dbReference type="EC" id="2.7.1.50"/>
    </reaction>
</comment>
<evidence type="ECO:0000256" key="2">
    <source>
        <dbReference type="ARBA" id="ARBA00001946"/>
    </source>
</evidence>
<dbReference type="InterPro" id="IPR000417">
    <property type="entry name" value="Hyethyz_kinase"/>
</dbReference>
<dbReference type="EMBL" id="JACRTB010000002">
    <property type="protein sequence ID" value="MBC8575025.1"/>
    <property type="molecule type" value="Genomic_DNA"/>
</dbReference>
<keyword evidence="5 11" id="KW-0479">Metal-binding</keyword>
<dbReference type="RefSeq" id="WP_262398716.1">
    <property type="nucleotide sequence ID" value="NZ_JACRTB010000002.1"/>
</dbReference>
<evidence type="ECO:0000256" key="4">
    <source>
        <dbReference type="ARBA" id="ARBA00022679"/>
    </source>
</evidence>
<proteinExistence type="inferred from homology"/>
<evidence type="ECO:0000256" key="9">
    <source>
        <dbReference type="ARBA" id="ARBA00022842"/>
    </source>
</evidence>
<evidence type="ECO:0000256" key="10">
    <source>
        <dbReference type="ARBA" id="ARBA00022977"/>
    </source>
</evidence>
<gene>
    <name evidence="11 12" type="primary">thiM</name>
    <name evidence="12" type="ORF">H8717_01170</name>
</gene>
<dbReference type="CDD" id="cd01170">
    <property type="entry name" value="THZ_kinase"/>
    <property type="match status" value="1"/>
</dbReference>
<organism evidence="12 13">
    <name type="scientific">Yanshouia hominis</name>
    <dbReference type="NCBI Taxonomy" id="2763673"/>
    <lineage>
        <taxon>Bacteria</taxon>
        <taxon>Bacillati</taxon>
        <taxon>Bacillota</taxon>
        <taxon>Clostridia</taxon>
        <taxon>Eubacteriales</taxon>
        <taxon>Oscillospiraceae</taxon>
        <taxon>Yanshouia</taxon>
    </lineage>
</organism>
<comment type="pathway">
    <text evidence="3 11">Cofactor biosynthesis; thiamine diphosphate biosynthesis; 4-methyl-5-(2-phosphoethyl)-thiazole from 5-(2-hydroxyethyl)-4-methylthiazole: step 1/1.</text>
</comment>
<comment type="similarity">
    <text evidence="11">Belongs to the Thz kinase family.</text>
</comment>
<keyword evidence="4 11" id="KW-0808">Transferase</keyword>
<dbReference type="PRINTS" id="PR01099">
    <property type="entry name" value="HYETHTZKNASE"/>
</dbReference>
<dbReference type="EC" id="2.7.1.50" evidence="11"/>
<evidence type="ECO:0000256" key="6">
    <source>
        <dbReference type="ARBA" id="ARBA00022741"/>
    </source>
</evidence>
<feature type="binding site" evidence="11">
    <location>
        <position position="49"/>
    </location>
    <ligand>
        <name>substrate</name>
    </ligand>
</feature>
<dbReference type="SUPFAM" id="SSF53613">
    <property type="entry name" value="Ribokinase-like"/>
    <property type="match status" value="1"/>
</dbReference>
<reference evidence="12 13" key="1">
    <citation type="submission" date="2020-08" db="EMBL/GenBank/DDBJ databases">
        <title>Genome public.</title>
        <authorList>
            <person name="Liu C."/>
            <person name="Sun Q."/>
        </authorList>
    </citation>
    <scope>NUCLEOTIDE SEQUENCE [LARGE SCALE GENOMIC DNA]</scope>
    <source>
        <strain evidence="12 13">BX1</strain>
    </source>
</reference>
<dbReference type="InterPro" id="IPR029056">
    <property type="entry name" value="Ribokinase-like"/>
</dbReference>
<feature type="binding site" evidence="11">
    <location>
        <position position="123"/>
    </location>
    <ligand>
        <name>ATP</name>
        <dbReference type="ChEBI" id="CHEBI:30616"/>
    </ligand>
</feature>
<dbReference type="NCBIfam" id="NF006830">
    <property type="entry name" value="PRK09355.1"/>
    <property type="match status" value="1"/>
</dbReference>
<feature type="binding site" evidence="11">
    <location>
        <position position="176"/>
    </location>
    <ligand>
        <name>ATP</name>
        <dbReference type="ChEBI" id="CHEBI:30616"/>
    </ligand>
</feature>
<evidence type="ECO:0000256" key="3">
    <source>
        <dbReference type="ARBA" id="ARBA00004868"/>
    </source>
</evidence>
<keyword evidence="6 11" id="KW-0547">Nucleotide-binding</keyword>
<keyword evidence="8 11" id="KW-0067">ATP-binding</keyword>
<dbReference type="Proteomes" id="UP000658131">
    <property type="component" value="Unassembled WGS sequence"/>
</dbReference>
<evidence type="ECO:0000313" key="13">
    <source>
        <dbReference type="Proteomes" id="UP000658131"/>
    </source>
</evidence>
<keyword evidence="10 11" id="KW-0784">Thiamine biosynthesis</keyword>
<dbReference type="Gene3D" id="3.40.1190.20">
    <property type="match status" value="1"/>
</dbReference>
<feature type="binding site" evidence="11">
    <location>
        <position position="203"/>
    </location>
    <ligand>
        <name>substrate</name>
    </ligand>
</feature>
<comment type="cofactor">
    <cofactor evidence="2 11">
        <name>Mg(2+)</name>
        <dbReference type="ChEBI" id="CHEBI:18420"/>
    </cofactor>
</comment>
<accession>A0ABR7NF72</accession>
<name>A0ABR7NF72_9FIRM</name>
<keyword evidence="7 11" id="KW-0418">Kinase</keyword>
<evidence type="ECO:0000256" key="7">
    <source>
        <dbReference type="ARBA" id="ARBA00022777"/>
    </source>
</evidence>